<evidence type="ECO:0000256" key="4">
    <source>
        <dbReference type="ARBA" id="ARBA00012723"/>
    </source>
</evidence>
<dbReference type="Pfam" id="PF13848">
    <property type="entry name" value="Thioredoxin_6"/>
    <property type="match status" value="1"/>
</dbReference>
<keyword evidence="8" id="KW-1015">Disulfide bond</keyword>
<feature type="signal peptide" evidence="12">
    <location>
        <begin position="1"/>
        <end position="20"/>
    </location>
</feature>
<reference evidence="14" key="1">
    <citation type="journal article" date="2018" name="PLoS Negl. Trop. Dis.">
        <title>An insight into the salivary gland and fat body transcriptome of Panstrongylus lignarius (Hemiptera: Heteroptera), the main vector of Chagas disease in Peru.</title>
        <authorList>
            <person name="Nevoa J.C."/>
            <person name="Mendes M.T."/>
            <person name="da Silva M.V."/>
            <person name="Soares S.C."/>
            <person name="Oliveira C.J.F."/>
            <person name="Ribeiro J.M.C."/>
        </authorList>
    </citation>
    <scope>NUCLEOTIDE SEQUENCE</scope>
</reference>
<keyword evidence="7" id="KW-0256">Endoplasmic reticulum</keyword>
<evidence type="ECO:0000259" key="13">
    <source>
        <dbReference type="PROSITE" id="PS51352"/>
    </source>
</evidence>
<protein>
    <recommendedName>
        <fullName evidence="4">protein disulfide-isomerase</fullName>
        <ecNumber evidence="4">5.3.4.1</ecNumber>
    </recommendedName>
</protein>
<dbReference type="EC" id="5.3.4.1" evidence="4"/>
<evidence type="ECO:0000256" key="6">
    <source>
        <dbReference type="ARBA" id="ARBA00022737"/>
    </source>
</evidence>
<dbReference type="PROSITE" id="PS51352">
    <property type="entry name" value="THIOREDOXIN_2"/>
    <property type="match status" value="1"/>
</dbReference>
<organism evidence="14">
    <name type="scientific">Panstrongylus lignarius</name>
    <dbReference type="NCBI Taxonomy" id="156445"/>
    <lineage>
        <taxon>Eukaryota</taxon>
        <taxon>Metazoa</taxon>
        <taxon>Ecdysozoa</taxon>
        <taxon>Arthropoda</taxon>
        <taxon>Hexapoda</taxon>
        <taxon>Insecta</taxon>
        <taxon>Pterygota</taxon>
        <taxon>Neoptera</taxon>
        <taxon>Paraneoptera</taxon>
        <taxon>Hemiptera</taxon>
        <taxon>Heteroptera</taxon>
        <taxon>Panheteroptera</taxon>
        <taxon>Cimicomorpha</taxon>
        <taxon>Reduviidae</taxon>
        <taxon>Triatominae</taxon>
        <taxon>Panstrongylus</taxon>
    </lineage>
</organism>
<dbReference type="PANTHER" id="PTHR18929">
    <property type="entry name" value="PROTEIN DISULFIDE ISOMERASE"/>
    <property type="match status" value="1"/>
</dbReference>
<keyword evidence="10" id="KW-0676">Redox-active center</keyword>
<evidence type="ECO:0000256" key="12">
    <source>
        <dbReference type="SAM" id="SignalP"/>
    </source>
</evidence>
<comment type="similarity">
    <text evidence="3 11">Belongs to the protein disulfide isomerase family.</text>
</comment>
<dbReference type="GO" id="GO:0034976">
    <property type="term" value="P:response to endoplasmic reticulum stress"/>
    <property type="evidence" value="ECO:0007669"/>
    <property type="project" value="TreeGrafter"/>
</dbReference>
<keyword evidence="9 14" id="KW-0413">Isomerase</keyword>
<keyword evidence="6" id="KW-0677">Repeat</keyword>
<evidence type="ECO:0000256" key="7">
    <source>
        <dbReference type="ARBA" id="ARBA00022824"/>
    </source>
</evidence>
<dbReference type="GO" id="GO:0006457">
    <property type="term" value="P:protein folding"/>
    <property type="evidence" value="ECO:0007669"/>
    <property type="project" value="TreeGrafter"/>
</dbReference>
<evidence type="ECO:0000256" key="8">
    <source>
        <dbReference type="ARBA" id="ARBA00023157"/>
    </source>
</evidence>
<keyword evidence="5 12" id="KW-0732">Signal</keyword>
<dbReference type="CDD" id="cd02961">
    <property type="entry name" value="PDI_a_family"/>
    <property type="match status" value="1"/>
</dbReference>
<dbReference type="AlphaFoldDB" id="A0A224XLV7"/>
<evidence type="ECO:0000256" key="11">
    <source>
        <dbReference type="RuleBase" id="RU004208"/>
    </source>
</evidence>
<dbReference type="Pfam" id="PF00085">
    <property type="entry name" value="Thioredoxin"/>
    <property type="match status" value="1"/>
</dbReference>
<feature type="chain" id="PRO_5012375202" description="protein disulfide-isomerase" evidence="12">
    <location>
        <begin position="21"/>
        <end position="269"/>
    </location>
</feature>
<dbReference type="InterPro" id="IPR017937">
    <property type="entry name" value="Thioredoxin_CS"/>
</dbReference>
<dbReference type="GO" id="GO:0005788">
    <property type="term" value="C:endoplasmic reticulum lumen"/>
    <property type="evidence" value="ECO:0007669"/>
    <property type="project" value="UniProtKB-SubCell"/>
</dbReference>
<sequence length="269" mass="30461">MIPKFLVSIYVLLFVGQCLSSEVTEEDGVLVLKQKNFDEVIGKTDHILVEFYAPWCGHCKALAPQYAKAAGKLAELNSHIKLAKIDATEETELAEKFNIRGYPTIKFFRKGQPIEYTGDRRADDIVNWLLKKTGQPAKVLSKIDELKTFIDENPVVVIGYFKDPESEGCKRFLDVASTVDDHPFGIVSEEELFTEFHVDEDKVILYKKFDDGKSVFTGSLEDPNELTKFVASESLPLIVEFNHETAQKIFGGDIKSHLLLFFSKKSRPF</sequence>
<evidence type="ECO:0000256" key="9">
    <source>
        <dbReference type="ARBA" id="ARBA00023235"/>
    </source>
</evidence>
<evidence type="ECO:0000313" key="14">
    <source>
        <dbReference type="EMBL" id="JAW12074.1"/>
    </source>
</evidence>
<feature type="domain" description="Thioredoxin" evidence="13">
    <location>
        <begin position="12"/>
        <end position="134"/>
    </location>
</feature>
<dbReference type="SUPFAM" id="SSF52833">
    <property type="entry name" value="Thioredoxin-like"/>
    <property type="match status" value="2"/>
</dbReference>
<name>A0A224XLV7_9HEMI</name>
<dbReference type="PANTHER" id="PTHR18929:SF240">
    <property type="entry name" value="PROTEIN DISULFIDE-ISOMERASE"/>
    <property type="match status" value="1"/>
</dbReference>
<evidence type="ECO:0000256" key="1">
    <source>
        <dbReference type="ARBA" id="ARBA00001182"/>
    </source>
</evidence>
<dbReference type="FunFam" id="3.40.30.10:FF:000023">
    <property type="entry name" value="Protein disulfide-isomerase"/>
    <property type="match status" value="1"/>
</dbReference>
<dbReference type="GO" id="GO:0003756">
    <property type="term" value="F:protein disulfide isomerase activity"/>
    <property type="evidence" value="ECO:0007669"/>
    <property type="project" value="UniProtKB-EC"/>
</dbReference>
<dbReference type="Gene3D" id="3.40.30.10">
    <property type="entry name" value="Glutaredoxin"/>
    <property type="match status" value="3"/>
</dbReference>
<dbReference type="PRINTS" id="PR00421">
    <property type="entry name" value="THIOREDOXIN"/>
</dbReference>
<proteinExistence type="inferred from homology"/>
<evidence type="ECO:0000256" key="3">
    <source>
        <dbReference type="ARBA" id="ARBA00006347"/>
    </source>
</evidence>
<dbReference type="NCBIfam" id="TIGR01126">
    <property type="entry name" value="pdi_dom"/>
    <property type="match status" value="1"/>
</dbReference>
<dbReference type="InterPro" id="IPR005788">
    <property type="entry name" value="PDI_thioredoxin-like_dom"/>
</dbReference>
<evidence type="ECO:0000256" key="10">
    <source>
        <dbReference type="ARBA" id="ARBA00023284"/>
    </source>
</evidence>
<dbReference type="FunFam" id="3.40.30.10:FF:000042">
    <property type="entry name" value="protein disulfide-isomerase A2"/>
    <property type="match status" value="1"/>
</dbReference>
<evidence type="ECO:0000256" key="5">
    <source>
        <dbReference type="ARBA" id="ARBA00022729"/>
    </source>
</evidence>
<dbReference type="PROSITE" id="PS00194">
    <property type="entry name" value="THIOREDOXIN_1"/>
    <property type="match status" value="1"/>
</dbReference>
<dbReference type="CDD" id="cd02981">
    <property type="entry name" value="PDI_b_family"/>
    <property type="match status" value="1"/>
</dbReference>
<dbReference type="InterPro" id="IPR036249">
    <property type="entry name" value="Thioredoxin-like_sf"/>
</dbReference>
<dbReference type="InterPro" id="IPR013766">
    <property type="entry name" value="Thioredoxin_domain"/>
</dbReference>
<comment type="subcellular location">
    <subcellularLocation>
        <location evidence="2">Endoplasmic reticulum lumen</location>
    </subcellularLocation>
</comment>
<dbReference type="EMBL" id="GFTR01004352">
    <property type="protein sequence ID" value="JAW12074.1"/>
    <property type="molecule type" value="Transcribed_RNA"/>
</dbReference>
<comment type="catalytic activity">
    <reaction evidence="1">
        <text>Catalyzes the rearrangement of -S-S- bonds in proteins.</text>
        <dbReference type="EC" id="5.3.4.1"/>
    </reaction>
</comment>
<accession>A0A224XLV7</accession>
<evidence type="ECO:0000256" key="2">
    <source>
        <dbReference type="ARBA" id="ARBA00004319"/>
    </source>
</evidence>